<evidence type="ECO:0000313" key="2">
    <source>
        <dbReference type="Proteomes" id="UP000017836"/>
    </source>
</evidence>
<accession>W1NSP1</accession>
<name>W1NSP1_AMBTC</name>
<sequence>MEEETIATAVEQGTRLVSKRHVAFTGSSSLQVKYFGGQDWQVLRFERIDFLRKHMACSFSCNTNIVVDLALSMAT</sequence>
<dbReference type="Proteomes" id="UP000017836">
    <property type="component" value="Unassembled WGS sequence"/>
</dbReference>
<evidence type="ECO:0000313" key="1">
    <source>
        <dbReference type="EMBL" id="ERM98802.1"/>
    </source>
</evidence>
<proteinExistence type="predicted"/>
<keyword evidence="2" id="KW-1185">Reference proteome</keyword>
<dbReference type="Gramene" id="ERM98802">
    <property type="protein sequence ID" value="ERM98802"/>
    <property type="gene ID" value="AMTR_s00093p00089580"/>
</dbReference>
<organism evidence="1 2">
    <name type="scientific">Amborella trichopoda</name>
    <dbReference type="NCBI Taxonomy" id="13333"/>
    <lineage>
        <taxon>Eukaryota</taxon>
        <taxon>Viridiplantae</taxon>
        <taxon>Streptophyta</taxon>
        <taxon>Embryophyta</taxon>
        <taxon>Tracheophyta</taxon>
        <taxon>Spermatophyta</taxon>
        <taxon>Magnoliopsida</taxon>
        <taxon>Amborellales</taxon>
        <taxon>Amborellaceae</taxon>
        <taxon>Amborella</taxon>
    </lineage>
</organism>
<dbReference type="HOGENOM" id="CLU_2674410_0_0_1"/>
<gene>
    <name evidence="1" type="ORF">AMTR_s00093p00089580</name>
</gene>
<dbReference type="AlphaFoldDB" id="W1NSP1"/>
<protein>
    <submittedName>
        <fullName evidence="1">Uncharacterized protein</fullName>
    </submittedName>
</protein>
<reference evidence="2" key="1">
    <citation type="journal article" date="2013" name="Science">
        <title>The Amborella genome and the evolution of flowering plants.</title>
        <authorList>
            <consortium name="Amborella Genome Project"/>
        </authorList>
    </citation>
    <scope>NUCLEOTIDE SEQUENCE [LARGE SCALE GENOMIC DNA]</scope>
</reference>
<dbReference type="EMBL" id="KI395256">
    <property type="protein sequence ID" value="ERM98802.1"/>
    <property type="molecule type" value="Genomic_DNA"/>
</dbReference>